<sequence>MAGRQLDVVIPVFNEIEIIETLHTRVDAACKATGLRYRINYVDDGSSDGTAEWVVENAINKSASPDEAVQLISLSRNFGQPAAIVAGLDSTDAECVVLMDGDLQDPPELITQMVDRWREGAEVVIPQRTARKETFVRGLGFAAFHRLFQFLSESKVPSNTGTFCLMSRNAVEAVCRLPETHRFFPTLRAWVGFNVSIILFERQERAGGEPKQNFVRLFRYAMDAIFGNSLKPLRFLTVSGALLCFVSLAAAAWFAAKRISGVETASLGFTTIACAILGLGGFQLIAAGILGEYIGRIYDEVRRRPSYIVSSATTSEDAQERAFRVISRKAS</sequence>
<evidence type="ECO:0000313" key="10">
    <source>
        <dbReference type="Proteomes" id="UP001500840"/>
    </source>
</evidence>
<comment type="caution">
    <text evidence="9">The sequence shown here is derived from an EMBL/GenBank/DDBJ whole genome shotgun (WGS) entry which is preliminary data.</text>
</comment>
<dbReference type="CDD" id="cd04187">
    <property type="entry name" value="DPM1_like_bac"/>
    <property type="match status" value="1"/>
</dbReference>
<comment type="subcellular location">
    <subcellularLocation>
        <location evidence="1">Membrane</location>
        <topology evidence="1">Multi-pass membrane protein</topology>
    </subcellularLocation>
</comment>
<dbReference type="InterPro" id="IPR001173">
    <property type="entry name" value="Glyco_trans_2-like"/>
</dbReference>
<dbReference type="Proteomes" id="UP001500840">
    <property type="component" value="Unassembled WGS sequence"/>
</dbReference>
<keyword evidence="10" id="KW-1185">Reference proteome</keyword>
<dbReference type="RefSeq" id="WP_345318533.1">
    <property type="nucleotide sequence ID" value="NZ_BAABGA010000006.1"/>
</dbReference>
<dbReference type="SUPFAM" id="SSF53448">
    <property type="entry name" value="Nucleotide-diphospho-sugar transferases"/>
    <property type="match status" value="1"/>
</dbReference>
<proteinExistence type="predicted"/>
<evidence type="ECO:0000313" key="9">
    <source>
        <dbReference type="EMBL" id="GAA4444009.1"/>
    </source>
</evidence>
<dbReference type="PANTHER" id="PTHR48090">
    <property type="entry name" value="UNDECAPRENYL-PHOSPHATE 4-DEOXY-4-FORMAMIDO-L-ARABINOSE TRANSFERASE-RELATED"/>
    <property type="match status" value="1"/>
</dbReference>
<evidence type="ECO:0000256" key="2">
    <source>
        <dbReference type="ARBA" id="ARBA00022676"/>
    </source>
</evidence>
<keyword evidence="6 7" id="KW-0472">Membrane</keyword>
<feature type="domain" description="Glycosyltransferase 2-like" evidence="8">
    <location>
        <begin position="8"/>
        <end position="173"/>
    </location>
</feature>
<evidence type="ECO:0000259" key="8">
    <source>
        <dbReference type="Pfam" id="PF00535"/>
    </source>
</evidence>
<accession>A0ABP8M7P4</accession>
<evidence type="ECO:0000256" key="6">
    <source>
        <dbReference type="ARBA" id="ARBA00023136"/>
    </source>
</evidence>
<evidence type="ECO:0000256" key="1">
    <source>
        <dbReference type="ARBA" id="ARBA00004141"/>
    </source>
</evidence>
<feature type="transmembrane region" description="Helical" evidence="7">
    <location>
        <begin position="235"/>
        <end position="255"/>
    </location>
</feature>
<dbReference type="EMBL" id="BAABGA010000006">
    <property type="protein sequence ID" value="GAA4444009.1"/>
    <property type="molecule type" value="Genomic_DNA"/>
</dbReference>
<keyword evidence="4 7" id="KW-0812">Transmembrane</keyword>
<feature type="transmembrane region" description="Helical" evidence="7">
    <location>
        <begin position="267"/>
        <end position="294"/>
    </location>
</feature>
<dbReference type="InterPro" id="IPR050256">
    <property type="entry name" value="Glycosyltransferase_2"/>
</dbReference>
<keyword evidence="5 7" id="KW-1133">Transmembrane helix</keyword>
<organism evidence="9 10">
    <name type="scientific">Novipirellula rosea</name>
    <dbReference type="NCBI Taxonomy" id="1031540"/>
    <lineage>
        <taxon>Bacteria</taxon>
        <taxon>Pseudomonadati</taxon>
        <taxon>Planctomycetota</taxon>
        <taxon>Planctomycetia</taxon>
        <taxon>Pirellulales</taxon>
        <taxon>Pirellulaceae</taxon>
        <taxon>Novipirellula</taxon>
    </lineage>
</organism>
<protein>
    <submittedName>
        <fullName evidence="9">Glycosyltransferase family 2 protein</fullName>
    </submittedName>
</protein>
<reference evidence="10" key="1">
    <citation type="journal article" date="2019" name="Int. J. Syst. Evol. Microbiol.">
        <title>The Global Catalogue of Microorganisms (GCM) 10K type strain sequencing project: providing services to taxonomists for standard genome sequencing and annotation.</title>
        <authorList>
            <consortium name="The Broad Institute Genomics Platform"/>
            <consortium name="The Broad Institute Genome Sequencing Center for Infectious Disease"/>
            <person name="Wu L."/>
            <person name="Ma J."/>
        </authorList>
    </citation>
    <scope>NUCLEOTIDE SEQUENCE [LARGE SCALE GENOMIC DNA]</scope>
    <source>
        <strain evidence="10">JCM 17759</strain>
    </source>
</reference>
<dbReference type="Gene3D" id="3.90.550.10">
    <property type="entry name" value="Spore Coat Polysaccharide Biosynthesis Protein SpsA, Chain A"/>
    <property type="match status" value="1"/>
</dbReference>
<evidence type="ECO:0000256" key="3">
    <source>
        <dbReference type="ARBA" id="ARBA00022679"/>
    </source>
</evidence>
<dbReference type="PANTHER" id="PTHR48090:SF1">
    <property type="entry name" value="PROPHAGE BACTOPRENOL GLUCOSYL TRANSFERASE HOMOLOG"/>
    <property type="match status" value="1"/>
</dbReference>
<name>A0ABP8M7P4_9BACT</name>
<dbReference type="InterPro" id="IPR029044">
    <property type="entry name" value="Nucleotide-diphossugar_trans"/>
</dbReference>
<dbReference type="Pfam" id="PF00535">
    <property type="entry name" value="Glycos_transf_2"/>
    <property type="match status" value="1"/>
</dbReference>
<evidence type="ECO:0000256" key="5">
    <source>
        <dbReference type="ARBA" id="ARBA00022989"/>
    </source>
</evidence>
<gene>
    <name evidence="9" type="ORF">GCM10023156_01810</name>
</gene>
<evidence type="ECO:0000256" key="7">
    <source>
        <dbReference type="SAM" id="Phobius"/>
    </source>
</evidence>
<evidence type="ECO:0000256" key="4">
    <source>
        <dbReference type="ARBA" id="ARBA00022692"/>
    </source>
</evidence>
<keyword evidence="3" id="KW-0808">Transferase</keyword>
<keyword evidence="2" id="KW-0328">Glycosyltransferase</keyword>